<dbReference type="PANTHER" id="PTHR22789">
    <property type="entry name" value="FUCULOSE PHOSPHATE ALDOLASE"/>
    <property type="match status" value="1"/>
</dbReference>
<evidence type="ECO:0000313" key="4">
    <source>
        <dbReference type="EMBL" id="HIU69673.1"/>
    </source>
</evidence>
<evidence type="ECO:0000259" key="3">
    <source>
        <dbReference type="SMART" id="SM01007"/>
    </source>
</evidence>
<dbReference type="Pfam" id="PF00596">
    <property type="entry name" value="Aldolase_II"/>
    <property type="match status" value="2"/>
</dbReference>
<reference evidence="4" key="2">
    <citation type="journal article" date="2021" name="PeerJ">
        <title>Extensive microbial diversity within the chicken gut microbiome revealed by metagenomics and culture.</title>
        <authorList>
            <person name="Gilroy R."/>
            <person name="Ravi A."/>
            <person name="Getino M."/>
            <person name="Pursley I."/>
            <person name="Horton D.L."/>
            <person name="Alikhan N.F."/>
            <person name="Baker D."/>
            <person name="Gharbi K."/>
            <person name="Hall N."/>
            <person name="Watson M."/>
            <person name="Adriaenssens E.M."/>
            <person name="Foster-Nyarko E."/>
            <person name="Jarju S."/>
            <person name="Secka A."/>
            <person name="Antonio M."/>
            <person name="Oren A."/>
            <person name="Chaudhuri R.R."/>
            <person name="La Ragione R."/>
            <person name="Hildebrand F."/>
            <person name="Pallen M.J."/>
        </authorList>
    </citation>
    <scope>NUCLEOTIDE SEQUENCE</scope>
    <source>
        <strain evidence="4">CHK176-6737</strain>
    </source>
</reference>
<dbReference type="InterPro" id="IPR050197">
    <property type="entry name" value="Aldolase_class_II_sugar_metab"/>
</dbReference>
<feature type="domain" description="Class II aldolase/adducin N-terminal" evidence="3">
    <location>
        <begin position="10"/>
        <end position="189"/>
    </location>
</feature>
<dbReference type="EMBL" id="DVNM01000039">
    <property type="protein sequence ID" value="HIU69673.1"/>
    <property type="molecule type" value="Genomic_DNA"/>
</dbReference>
<dbReference type="SUPFAM" id="SSF53639">
    <property type="entry name" value="AraD/HMP-PK domain-like"/>
    <property type="match status" value="2"/>
</dbReference>
<sequence length="404" mass="44536">MAYEIAQAKRLVIEAGKRLLETGLIARTWGNVSARISDTQFVITPSGRSYENLTPDEIVVVNIEDCSYEGDIKPSSEKGIHADAYKHHPTVDFVIHTHQKAATIVSVTGMEIRNVYKDFRDVLGDTIPVADYAMSTTPMLRKNVERAITMHPGCRAFLLMHHGTLCMGDTYEDAFKLAETLEACCERIIKDNYIRHSWDKTFSEDAMRNYYLKQKEAGTMPETICDLGSSVLHGKTYSLTVGGETLEIDLSTGLAIDGIAPKVSKIHTAIYKAQKCTMIRHLTQPDIVAVSCLGKTMYPMIDDFAQIAGISIRNCGWVDGETDECAKAIAKALDGRNAVLVDKMGALVTGNSEGDMEALSLVMEKGAATDIGANIFNRVHYVPTAECMIMRTVYVAKYSKQIGK</sequence>
<dbReference type="GO" id="GO:0019323">
    <property type="term" value="P:pentose catabolic process"/>
    <property type="evidence" value="ECO:0007669"/>
    <property type="project" value="TreeGrafter"/>
</dbReference>
<keyword evidence="2" id="KW-0456">Lyase</keyword>
<comment type="caution">
    <text evidence="4">The sequence shown here is derived from an EMBL/GenBank/DDBJ whole genome shotgun (WGS) entry which is preliminary data.</text>
</comment>
<dbReference type="Gene3D" id="3.40.225.10">
    <property type="entry name" value="Class II aldolase/adducin N-terminal domain"/>
    <property type="match status" value="2"/>
</dbReference>
<dbReference type="AlphaFoldDB" id="A0A9D1MVQ8"/>
<proteinExistence type="predicted"/>
<dbReference type="InterPro" id="IPR036409">
    <property type="entry name" value="Aldolase_II/adducin_N_sf"/>
</dbReference>
<accession>A0A9D1MVQ8</accession>
<dbReference type="GO" id="GO:0005829">
    <property type="term" value="C:cytosol"/>
    <property type="evidence" value="ECO:0007669"/>
    <property type="project" value="TreeGrafter"/>
</dbReference>
<evidence type="ECO:0000256" key="1">
    <source>
        <dbReference type="ARBA" id="ARBA00022723"/>
    </source>
</evidence>
<organism evidence="4 5">
    <name type="scientific">Candidatus Scybalenecus merdavium</name>
    <dbReference type="NCBI Taxonomy" id="2840939"/>
    <lineage>
        <taxon>Bacteria</taxon>
        <taxon>Bacillati</taxon>
        <taxon>Bacillota</taxon>
        <taxon>Clostridia</taxon>
        <taxon>Eubacteriales</taxon>
        <taxon>Oscillospiraceae</taxon>
        <taxon>Oscillospiraceae incertae sedis</taxon>
        <taxon>Candidatus Scybalenecus</taxon>
    </lineage>
</organism>
<keyword evidence="1" id="KW-0479">Metal-binding</keyword>
<dbReference type="PANTHER" id="PTHR22789:SF0">
    <property type="entry name" value="3-OXO-TETRONATE 4-PHOSPHATE DECARBOXYLASE-RELATED"/>
    <property type="match status" value="1"/>
</dbReference>
<protein>
    <submittedName>
        <fullName evidence="4">Class II aldolase/adducin family protein</fullName>
    </submittedName>
</protein>
<dbReference type="SMART" id="SM01007">
    <property type="entry name" value="Aldolase_II"/>
    <property type="match status" value="1"/>
</dbReference>
<dbReference type="GO" id="GO:0016832">
    <property type="term" value="F:aldehyde-lyase activity"/>
    <property type="evidence" value="ECO:0007669"/>
    <property type="project" value="TreeGrafter"/>
</dbReference>
<reference evidence="4" key="1">
    <citation type="submission" date="2020-10" db="EMBL/GenBank/DDBJ databases">
        <authorList>
            <person name="Gilroy R."/>
        </authorList>
    </citation>
    <scope>NUCLEOTIDE SEQUENCE</scope>
    <source>
        <strain evidence="4">CHK176-6737</strain>
    </source>
</reference>
<dbReference type="GO" id="GO:0046872">
    <property type="term" value="F:metal ion binding"/>
    <property type="evidence" value="ECO:0007669"/>
    <property type="project" value="UniProtKB-KW"/>
</dbReference>
<gene>
    <name evidence="4" type="ORF">IAD23_06945</name>
</gene>
<evidence type="ECO:0000313" key="5">
    <source>
        <dbReference type="Proteomes" id="UP000824125"/>
    </source>
</evidence>
<name>A0A9D1MVQ8_9FIRM</name>
<dbReference type="Proteomes" id="UP000824125">
    <property type="component" value="Unassembled WGS sequence"/>
</dbReference>
<dbReference type="InterPro" id="IPR001303">
    <property type="entry name" value="Aldolase_II/adducin_N"/>
</dbReference>
<evidence type="ECO:0000256" key="2">
    <source>
        <dbReference type="ARBA" id="ARBA00023239"/>
    </source>
</evidence>